<keyword evidence="3" id="KW-1185">Reference proteome</keyword>
<dbReference type="OrthoDB" id="5825944at2759"/>
<feature type="region of interest" description="Disordered" evidence="1">
    <location>
        <begin position="1"/>
        <end position="25"/>
    </location>
</feature>
<sequence>MGERSETEKSISDEVKKSIKRSEKSEDLSYPVFLEQPIVCDGTCELCQELSELRNSEEPILSEHEVDEEDIEVKSARTVAFKCCLFAEEMARFENWGAAYQYYLRGCKILKMHGDAGNSFAFDMPDFRVYIYRCILCLYQHFMQNENSNSLKLAIDIVCSMSNIDHIHPVWQELMGLLLYEYQKYYCGAVKSFLAFVFIGGFRPNNLKPFHSQIFADCCFKMFEQQDKSYEKVDKNPFITSDWINLWAICPSDDVILEDFMSVYLESNKPGGVCSIIASEYRKALEAMAVGCHSTVITTLKDAHEIKKRPYRAEAYLLEALIYSQISDAEVIDCLDKFVIYWEFDQYHVSTSRRKKIFMRYLSLARSIRKDPFYLLKAYTAVEIEAAEAMMRKSGWAMLRLKECINEIDVSNQCQKEHRIFAQWCLCSAYYVIGRLDKVVIHGRKLGKYLIFPGFISSLLIELEFEKQSRKCNSKLNDLEERINELLKRDPENFRLHLILTEYHLQRMNLQKAVESGNNVLKFWPDHLTRLVPRLLRNILMINCVNEAVAYASKVSGSSFTQYSQINGRSKKL</sequence>
<dbReference type="AlphaFoldDB" id="A0A0N5CWQ1"/>
<evidence type="ECO:0000313" key="3">
    <source>
        <dbReference type="Proteomes" id="UP000276776"/>
    </source>
</evidence>
<dbReference type="Proteomes" id="UP000276776">
    <property type="component" value="Unassembled WGS sequence"/>
</dbReference>
<protein>
    <submittedName>
        <fullName evidence="4">Separase</fullName>
    </submittedName>
</protein>
<dbReference type="EMBL" id="UYYF01004303">
    <property type="protein sequence ID" value="VDN01929.1"/>
    <property type="molecule type" value="Genomic_DNA"/>
</dbReference>
<evidence type="ECO:0000313" key="4">
    <source>
        <dbReference type="WBParaSite" id="TCLT_0000477901-mRNA-1"/>
    </source>
</evidence>
<gene>
    <name evidence="2" type="ORF">TCLT_LOCUS4768</name>
</gene>
<evidence type="ECO:0000313" key="2">
    <source>
        <dbReference type="EMBL" id="VDN01929.1"/>
    </source>
</evidence>
<evidence type="ECO:0000256" key="1">
    <source>
        <dbReference type="SAM" id="MobiDB-lite"/>
    </source>
</evidence>
<reference evidence="4" key="1">
    <citation type="submission" date="2017-02" db="UniProtKB">
        <authorList>
            <consortium name="WormBaseParasite"/>
        </authorList>
    </citation>
    <scope>IDENTIFICATION</scope>
</reference>
<name>A0A0N5CWQ1_THECL</name>
<organism evidence="4">
    <name type="scientific">Thelazia callipaeda</name>
    <name type="common">Oriental eyeworm</name>
    <name type="synonym">Parasitic nematode</name>
    <dbReference type="NCBI Taxonomy" id="103827"/>
    <lineage>
        <taxon>Eukaryota</taxon>
        <taxon>Metazoa</taxon>
        <taxon>Ecdysozoa</taxon>
        <taxon>Nematoda</taxon>
        <taxon>Chromadorea</taxon>
        <taxon>Rhabditida</taxon>
        <taxon>Spirurina</taxon>
        <taxon>Spiruromorpha</taxon>
        <taxon>Thelazioidea</taxon>
        <taxon>Thelaziidae</taxon>
        <taxon>Thelazia</taxon>
    </lineage>
</organism>
<dbReference type="STRING" id="103827.A0A0N5CWQ1"/>
<accession>A0A0N5CWQ1</accession>
<reference evidence="2 3" key="2">
    <citation type="submission" date="2018-11" db="EMBL/GenBank/DDBJ databases">
        <authorList>
            <consortium name="Pathogen Informatics"/>
        </authorList>
    </citation>
    <scope>NUCLEOTIDE SEQUENCE [LARGE SCALE GENOMIC DNA]</scope>
</reference>
<dbReference type="WBParaSite" id="TCLT_0000477901-mRNA-1">
    <property type="protein sequence ID" value="TCLT_0000477901-mRNA-1"/>
    <property type="gene ID" value="TCLT_0000477901"/>
</dbReference>
<proteinExistence type="predicted"/>